<sequence length="82" mass="9544">MAYYKNQYQKSKHKFPDADVLKVAIEQKGRLTPTLLCLKLRISIEEGQIKLDDLYEQGAFMMDVNQRGAVVEYHLRDRSLLA</sequence>
<protein>
    <submittedName>
        <fullName evidence="1">Uncharacterized protein</fullName>
    </submittedName>
</protein>
<gene>
    <name evidence="1" type="ORF">HELGO_WM33109</name>
</gene>
<organism evidence="1">
    <name type="scientific">uncultured Aureispira sp</name>
    <dbReference type="NCBI Taxonomy" id="1331704"/>
    <lineage>
        <taxon>Bacteria</taxon>
        <taxon>Pseudomonadati</taxon>
        <taxon>Bacteroidota</taxon>
        <taxon>Saprospiria</taxon>
        <taxon>Saprospirales</taxon>
        <taxon>Saprospiraceae</taxon>
        <taxon>Aureispira</taxon>
        <taxon>environmental samples</taxon>
    </lineage>
</organism>
<proteinExistence type="predicted"/>
<dbReference type="EMBL" id="CACVAQ010000094">
    <property type="protein sequence ID" value="CAA6804022.1"/>
    <property type="molecule type" value="Genomic_DNA"/>
</dbReference>
<name>A0A6S6SL10_9BACT</name>
<evidence type="ECO:0000313" key="1">
    <source>
        <dbReference type="EMBL" id="CAA6804022.1"/>
    </source>
</evidence>
<accession>A0A6S6SL10</accession>
<dbReference type="AlphaFoldDB" id="A0A6S6SL10"/>
<reference evidence="1" key="1">
    <citation type="submission" date="2020-01" db="EMBL/GenBank/DDBJ databases">
        <authorList>
            <person name="Meier V. D."/>
            <person name="Meier V D."/>
        </authorList>
    </citation>
    <scope>NUCLEOTIDE SEQUENCE</scope>
    <source>
        <strain evidence="1">HLG_WM_MAG_10</strain>
    </source>
</reference>